<dbReference type="AlphaFoldDB" id="A0A8V0X343"/>
<dbReference type="GeneTree" id="ENSGT00390000014903"/>
<reference evidence="2" key="2">
    <citation type="submission" date="2025-08" db="UniProtKB">
        <authorList>
            <consortium name="Ensembl"/>
        </authorList>
    </citation>
    <scope>IDENTIFICATION</scope>
    <source>
        <strain evidence="2">broiler</strain>
    </source>
</reference>
<evidence type="ECO:0000313" key="3">
    <source>
        <dbReference type="Proteomes" id="UP000000539"/>
    </source>
</evidence>
<proteinExistence type="predicted"/>
<reference evidence="2" key="3">
    <citation type="submission" date="2025-09" db="UniProtKB">
        <authorList>
            <consortium name="Ensembl"/>
        </authorList>
    </citation>
    <scope>IDENTIFICATION</scope>
    <source>
        <strain evidence="2">broiler</strain>
    </source>
</reference>
<dbReference type="Proteomes" id="UP000000539">
    <property type="component" value="Chromosome 39"/>
</dbReference>
<accession>A0A8V0X343</accession>
<sequence length="136" mass="13895">MGRFCPKNSAGLSLQLRGAAGKPSAAQRAGQVPPADPTAGGQQHADEESDADGLQAQPRRLSVLPRSAARAGDVRAWAGAGGHGAGSHERFDIDDSSPSVSGCCGDDCSYEVLSRRTKFGDGHQLPAAGHCGTCCH</sequence>
<evidence type="ECO:0000256" key="1">
    <source>
        <dbReference type="SAM" id="MobiDB-lite"/>
    </source>
</evidence>
<reference evidence="2" key="1">
    <citation type="submission" date="2020-11" db="EMBL/GenBank/DDBJ databases">
        <title>Gallus gallus (Chicken) genome, bGalGal1, GRCg7b, maternal haplotype autosomes + Z &amp; W.</title>
        <authorList>
            <person name="Warren W."/>
            <person name="Formenti G."/>
            <person name="Fedrigo O."/>
            <person name="Haase B."/>
            <person name="Mountcastle J."/>
            <person name="Balacco J."/>
            <person name="Tracey A."/>
            <person name="Schneider V."/>
            <person name="Okimoto R."/>
            <person name="Cheng H."/>
            <person name="Hawken R."/>
            <person name="Howe K."/>
            <person name="Jarvis E.D."/>
        </authorList>
    </citation>
    <scope>NUCLEOTIDE SEQUENCE [LARGE SCALE GENOMIC DNA]</scope>
    <source>
        <strain evidence="2">Broiler</strain>
    </source>
</reference>
<feature type="region of interest" description="Disordered" evidence="1">
    <location>
        <begin position="15"/>
        <end position="98"/>
    </location>
</feature>
<gene>
    <name evidence="2" type="primary">NAA40</name>
</gene>
<organism evidence="2 3">
    <name type="scientific">Gallus gallus</name>
    <name type="common">Chicken</name>
    <dbReference type="NCBI Taxonomy" id="9031"/>
    <lineage>
        <taxon>Eukaryota</taxon>
        <taxon>Metazoa</taxon>
        <taxon>Chordata</taxon>
        <taxon>Craniata</taxon>
        <taxon>Vertebrata</taxon>
        <taxon>Euteleostomi</taxon>
        <taxon>Archelosauria</taxon>
        <taxon>Archosauria</taxon>
        <taxon>Dinosauria</taxon>
        <taxon>Saurischia</taxon>
        <taxon>Theropoda</taxon>
        <taxon>Coelurosauria</taxon>
        <taxon>Aves</taxon>
        <taxon>Neognathae</taxon>
        <taxon>Galloanserae</taxon>
        <taxon>Galliformes</taxon>
        <taxon>Phasianidae</taxon>
        <taxon>Phasianinae</taxon>
        <taxon>Gallus</taxon>
    </lineage>
</organism>
<dbReference type="OrthoDB" id="424551at2759"/>
<name>A0A8V0X343_CHICK</name>
<keyword evidence="3" id="KW-1185">Reference proteome</keyword>
<evidence type="ECO:0000313" key="2">
    <source>
        <dbReference type="Ensembl" id="ENSGALP00010000570.1"/>
    </source>
</evidence>
<protein>
    <submittedName>
        <fullName evidence="2">N-alpha-acetyltransferase 40, NatD catalytic subunit</fullName>
    </submittedName>
</protein>
<dbReference type="Ensembl" id="ENSGALT00010001172.1">
    <property type="protein sequence ID" value="ENSGALP00010000570.1"/>
    <property type="gene ID" value="ENSGALG00010000564.1"/>
</dbReference>